<evidence type="ECO:0000256" key="1">
    <source>
        <dbReference type="ARBA" id="ARBA00010045"/>
    </source>
</evidence>
<proteinExistence type="predicted"/>
<dbReference type="InterPro" id="IPR006350">
    <property type="entry name" value="Intron_endoG1"/>
</dbReference>
<accession>A0AAD5H6Y2</accession>
<dbReference type="EMBL" id="MU621021">
    <property type="protein sequence ID" value="KAI8574950.1"/>
    <property type="molecule type" value="Genomic_DNA"/>
</dbReference>
<comment type="caution">
    <text evidence="6">The sequence shown here is derived from an EMBL/GenBank/DDBJ whole genome shotgun (WGS) entry which is preliminary data.</text>
</comment>
<dbReference type="RefSeq" id="XP_051439956.1">
    <property type="nucleotide sequence ID" value="XM_051584377.1"/>
</dbReference>
<dbReference type="Gene3D" id="3.40.1440.10">
    <property type="entry name" value="GIY-YIG endonuclease"/>
    <property type="match status" value="1"/>
</dbReference>
<dbReference type="Pfam" id="PF07460">
    <property type="entry name" value="NUMOD3"/>
    <property type="match status" value="1"/>
</dbReference>
<name>A0AAD5H6Y2_UMBRA</name>
<dbReference type="SUPFAM" id="SSF64496">
    <property type="entry name" value="DNA-binding domain of intron-encoded endonucleases"/>
    <property type="match status" value="1"/>
</dbReference>
<dbReference type="InterPro" id="IPR003647">
    <property type="entry name" value="Intron_nuc_1_rpt"/>
</dbReference>
<dbReference type="Proteomes" id="UP001206595">
    <property type="component" value="Unassembled WGS sequence"/>
</dbReference>
<comment type="similarity">
    <text evidence="1">To endonucleases of group I introns of fungi and phage.</text>
</comment>
<dbReference type="InterPro" id="IPR035901">
    <property type="entry name" value="GIY-YIG_endonuc_sf"/>
</dbReference>
<dbReference type="InterPro" id="IPR010896">
    <property type="entry name" value="NUMOD1"/>
</dbReference>
<dbReference type="Pfam" id="PF07453">
    <property type="entry name" value="NUMOD1"/>
    <property type="match status" value="1"/>
</dbReference>
<dbReference type="AlphaFoldDB" id="A0AAD5H6Y2"/>
<evidence type="ECO:0000313" key="7">
    <source>
        <dbReference type="Proteomes" id="UP001206595"/>
    </source>
</evidence>
<reference evidence="6" key="2">
    <citation type="journal article" date="2022" name="Proc. Natl. Acad. Sci. U.S.A.">
        <title>Diploid-dominant life cycles characterize the early evolution of Fungi.</title>
        <authorList>
            <person name="Amses K.R."/>
            <person name="Simmons D.R."/>
            <person name="Longcore J.E."/>
            <person name="Mondo S.J."/>
            <person name="Seto K."/>
            <person name="Jeronimo G.H."/>
            <person name="Bonds A.E."/>
            <person name="Quandt C.A."/>
            <person name="Davis W.J."/>
            <person name="Chang Y."/>
            <person name="Federici B.A."/>
            <person name="Kuo A."/>
            <person name="LaButti K."/>
            <person name="Pangilinan J."/>
            <person name="Andreopoulos W."/>
            <person name="Tritt A."/>
            <person name="Riley R."/>
            <person name="Hundley H."/>
            <person name="Johnson J."/>
            <person name="Lipzen A."/>
            <person name="Barry K."/>
            <person name="Lang B.F."/>
            <person name="Cuomo C.A."/>
            <person name="Buchler N.E."/>
            <person name="Grigoriev I.V."/>
            <person name="Spatafora J.W."/>
            <person name="Stajich J.E."/>
            <person name="James T.Y."/>
        </authorList>
    </citation>
    <scope>NUCLEOTIDE SEQUENCE</scope>
    <source>
        <strain evidence="6">AG</strain>
    </source>
</reference>
<dbReference type="GO" id="GO:0003677">
    <property type="term" value="F:DNA binding"/>
    <property type="evidence" value="ECO:0007669"/>
    <property type="project" value="InterPro"/>
</dbReference>
<keyword evidence="3" id="KW-0255">Endonuclease</keyword>
<feature type="domain" description="GIY-YIG" evidence="5">
    <location>
        <begin position="3"/>
        <end position="98"/>
    </location>
</feature>
<evidence type="ECO:0000259" key="5">
    <source>
        <dbReference type="PROSITE" id="PS50164"/>
    </source>
</evidence>
<dbReference type="InterPro" id="IPR003611">
    <property type="entry name" value="NUMOD3"/>
</dbReference>
<evidence type="ECO:0000256" key="4">
    <source>
        <dbReference type="ARBA" id="ARBA00022801"/>
    </source>
</evidence>
<keyword evidence="2" id="KW-0540">Nuclease</keyword>
<dbReference type="InterPro" id="IPR000305">
    <property type="entry name" value="GIY-YIG_endonuc"/>
</dbReference>
<keyword evidence="7" id="KW-1185">Reference proteome</keyword>
<dbReference type="NCBIfam" id="TIGR01453">
    <property type="entry name" value="grpIintron_endo"/>
    <property type="match status" value="1"/>
</dbReference>
<dbReference type="SMART" id="SM00465">
    <property type="entry name" value="GIYc"/>
    <property type="match status" value="1"/>
</dbReference>
<dbReference type="SUPFAM" id="SSF82771">
    <property type="entry name" value="GIY-YIG endonuclease"/>
    <property type="match status" value="1"/>
</dbReference>
<evidence type="ECO:0000256" key="2">
    <source>
        <dbReference type="ARBA" id="ARBA00022722"/>
    </source>
</evidence>
<protein>
    <recommendedName>
        <fullName evidence="5">GIY-YIG domain-containing protein</fullName>
    </recommendedName>
</protein>
<gene>
    <name evidence="6" type="ORF">K450DRAFT_181539</name>
</gene>
<dbReference type="SMART" id="SM00496">
    <property type="entry name" value="IENR2"/>
    <property type="match status" value="2"/>
</dbReference>
<sequence>MKNVSGIYVFKNDLSKDPRDLYIGSAIDISKRFDQHMRNSNSNIHLQNSLNKYGKENFSFCILEYYIYDLNLSKRENALLLLILEQKYLDLMKPNYNINPLAESRLGAKHNERTKELMKQVNTGEKNHFYGKTHSNEFKEFMKMRMLGSNNPMAGKLVTELVKQAIKDTQNQRVYLYDSNTKELIRVYSSQVEFIKELHVSPKTVLKYLKSGEVWRERYIISSNILDNY</sequence>
<dbReference type="GO" id="GO:0016787">
    <property type="term" value="F:hydrolase activity"/>
    <property type="evidence" value="ECO:0007669"/>
    <property type="project" value="UniProtKB-KW"/>
</dbReference>
<evidence type="ECO:0000313" key="6">
    <source>
        <dbReference type="EMBL" id="KAI8574950.1"/>
    </source>
</evidence>
<dbReference type="GeneID" id="75909727"/>
<evidence type="ECO:0000256" key="3">
    <source>
        <dbReference type="ARBA" id="ARBA00022759"/>
    </source>
</evidence>
<dbReference type="Pfam" id="PF01541">
    <property type="entry name" value="GIY-YIG"/>
    <property type="match status" value="1"/>
</dbReference>
<dbReference type="GO" id="GO:0004519">
    <property type="term" value="F:endonuclease activity"/>
    <property type="evidence" value="ECO:0007669"/>
    <property type="project" value="UniProtKB-KW"/>
</dbReference>
<reference evidence="6" key="1">
    <citation type="submission" date="2021-06" db="EMBL/GenBank/DDBJ databases">
        <authorList>
            <consortium name="DOE Joint Genome Institute"/>
            <person name="Mondo S.J."/>
            <person name="Amses K.R."/>
            <person name="Simmons D.R."/>
            <person name="Longcore J.E."/>
            <person name="Seto K."/>
            <person name="Alves G.H."/>
            <person name="Bonds A.E."/>
            <person name="Quandt C.A."/>
            <person name="Davis W.J."/>
            <person name="Chang Y."/>
            <person name="Letcher P.M."/>
            <person name="Powell M.J."/>
            <person name="Kuo A."/>
            <person name="Labutti K."/>
            <person name="Pangilinan J."/>
            <person name="Andreopoulos W."/>
            <person name="Tritt A."/>
            <person name="Riley R."/>
            <person name="Hundley H."/>
            <person name="Johnson J."/>
            <person name="Lipzen A."/>
            <person name="Barry K."/>
            <person name="Berbee M.L."/>
            <person name="Buchler N.E."/>
            <person name="Grigoriev I.V."/>
            <person name="Spatafora J.W."/>
            <person name="Stajich J.E."/>
            <person name="James T.Y."/>
        </authorList>
    </citation>
    <scope>NUCLEOTIDE SEQUENCE</scope>
    <source>
        <strain evidence="6">AG</strain>
    </source>
</reference>
<dbReference type="PROSITE" id="PS50164">
    <property type="entry name" value="GIY_YIG"/>
    <property type="match status" value="1"/>
</dbReference>
<keyword evidence="4" id="KW-0378">Hydrolase</keyword>
<organism evidence="6 7">
    <name type="scientific">Umbelopsis ramanniana AG</name>
    <dbReference type="NCBI Taxonomy" id="1314678"/>
    <lineage>
        <taxon>Eukaryota</taxon>
        <taxon>Fungi</taxon>
        <taxon>Fungi incertae sedis</taxon>
        <taxon>Mucoromycota</taxon>
        <taxon>Mucoromycotina</taxon>
        <taxon>Umbelopsidomycetes</taxon>
        <taxon>Umbelopsidales</taxon>
        <taxon>Umbelopsidaceae</taxon>
        <taxon>Umbelopsis</taxon>
    </lineage>
</organism>
<dbReference type="SMART" id="SM00497">
    <property type="entry name" value="IENR1"/>
    <property type="match status" value="1"/>
</dbReference>